<feature type="transmembrane region" description="Helical" evidence="1">
    <location>
        <begin position="177"/>
        <end position="196"/>
    </location>
</feature>
<evidence type="ECO:0000256" key="1">
    <source>
        <dbReference type="SAM" id="Phobius"/>
    </source>
</evidence>
<dbReference type="EMBL" id="CP002551">
    <property type="protein sequence ID" value="ADZ10278.1"/>
    <property type="molecule type" value="Genomic_DNA"/>
</dbReference>
<feature type="transmembrane region" description="Helical" evidence="1">
    <location>
        <begin position="88"/>
        <end position="112"/>
    </location>
</feature>
<feature type="transmembrane region" description="Helical" evidence="1">
    <location>
        <begin position="202"/>
        <end position="222"/>
    </location>
</feature>
<dbReference type="Proteomes" id="UP000007490">
    <property type="component" value="Chromosome"/>
</dbReference>
<evidence type="ECO:0000313" key="3">
    <source>
        <dbReference type="Proteomes" id="UP000007490"/>
    </source>
</evidence>
<protein>
    <submittedName>
        <fullName evidence="2">Cell wall biosynthesis protein</fullName>
    </submittedName>
</protein>
<keyword evidence="3" id="KW-1185">Reference proteome</keyword>
<reference evidence="2 3" key="2">
    <citation type="journal article" date="2014" name="Int. J. Syst. Evol. Microbiol.">
        <title>Methanobacterium paludis sp. nov. and a novel strain of Methanobacterium lacus isolated from northern peatlands.</title>
        <authorList>
            <person name="Cadillo-Quiroz H."/>
            <person name="Brauer S.L."/>
            <person name="Goodson N."/>
            <person name="Yavitt J.B."/>
            <person name="Zinder S.H."/>
        </authorList>
    </citation>
    <scope>NUCLEOTIDE SEQUENCE [LARGE SCALE GENOMIC DNA]</scope>
    <source>
        <strain evidence="2 3">AL-21</strain>
    </source>
</reference>
<keyword evidence="1" id="KW-1133">Transmembrane helix</keyword>
<dbReference type="KEGG" id="mel:Metbo_2059"/>
<proteinExistence type="predicted"/>
<dbReference type="STRING" id="877455.Metbo_2059"/>
<accession>F0TBT6</accession>
<dbReference type="AlphaFoldDB" id="F0TBT6"/>
<keyword evidence="1" id="KW-0812">Transmembrane</keyword>
<dbReference type="eggNOG" id="arCOG04895">
    <property type="taxonomic scope" value="Archaea"/>
</dbReference>
<dbReference type="RefSeq" id="WP_013645629.1">
    <property type="nucleotide sequence ID" value="NC_015216.1"/>
</dbReference>
<sequence length="292" mass="31864">MVTVFLASLLLTLGFKELITRFGGNLYTNIRGGTPRAVGIAPFVVLLIFFPAPGKYLILIIGLFALLDDIVGRKKIRGSKLEFGQLSRGIGMLLVMVVGYFYLGPVSILIALMIQPLNIADMQPGTACTTVILMGALVLIGILALGYLYYPVLVLLAACLGYAPLDFRGKIMMGEVGNHSFAVALGVSFAFLGGLIGNFTPATTFVVTLVLLLLTTMVIAYLRQHNLKQFLEKNLNINDPRFGDYFMDVLTGGGLGDLIRRTTLKKRSVTIKNPILVSLGFRRLFYNPYSSK</sequence>
<feature type="transmembrane region" description="Helical" evidence="1">
    <location>
        <begin position="132"/>
        <end position="165"/>
    </location>
</feature>
<gene>
    <name evidence="2" type="ordered locus">Metbo_2059</name>
</gene>
<feature type="transmembrane region" description="Helical" evidence="1">
    <location>
        <begin position="40"/>
        <end position="67"/>
    </location>
</feature>
<keyword evidence="1" id="KW-0472">Membrane</keyword>
<dbReference type="GeneID" id="10278521"/>
<reference evidence="3" key="1">
    <citation type="submission" date="2011-02" db="EMBL/GenBank/DDBJ databases">
        <title>Complete sequence of Methanobacterium sp. AL-21.</title>
        <authorList>
            <consortium name="US DOE Joint Genome Institute"/>
            <person name="Lucas S."/>
            <person name="Copeland A."/>
            <person name="Lapidus A."/>
            <person name="Cheng J.-F."/>
            <person name="Goodwin L."/>
            <person name="Pitluck S."/>
            <person name="Chertkov O."/>
            <person name="Detter J.C."/>
            <person name="Han C."/>
            <person name="Tapia R."/>
            <person name="Land M."/>
            <person name="Hauser L."/>
            <person name="Kyrpides N."/>
            <person name="Ivanova N."/>
            <person name="Mikhailova N."/>
            <person name="Pagani I."/>
            <person name="Cadillo-Quiroz H."/>
            <person name="Imachi H."/>
            <person name="Zinder S."/>
            <person name="Liu W."/>
            <person name="Woyke T."/>
        </authorList>
    </citation>
    <scope>NUCLEOTIDE SEQUENCE [LARGE SCALE GENOMIC DNA]</scope>
    <source>
        <strain evidence="3">AL-21</strain>
    </source>
</reference>
<name>F0TBT6_METLA</name>
<organism evidence="2 3">
    <name type="scientific">Methanobacterium lacus (strain AL-21)</name>
    <dbReference type="NCBI Taxonomy" id="877455"/>
    <lineage>
        <taxon>Archaea</taxon>
        <taxon>Methanobacteriati</taxon>
        <taxon>Methanobacteriota</taxon>
        <taxon>Methanomada group</taxon>
        <taxon>Methanobacteria</taxon>
        <taxon>Methanobacteriales</taxon>
        <taxon>Methanobacteriaceae</taxon>
        <taxon>Methanobacterium</taxon>
    </lineage>
</organism>
<dbReference type="HOGENOM" id="CLU_951918_0_0_2"/>
<evidence type="ECO:0000313" key="2">
    <source>
        <dbReference type="EMBL" id="ADZ10278.1"/>
    </source>
</evidence>